<comment type="caution">
    <text evidence="1">The sequence shown here is derived from an EMBL/GenBank/DDBJ whole genome shotgun (WGS) entry which is preliminary data.</text>
</comment>
<accession>A0A8J5PJE6</accession>
<dbReference type="Proteomes" id="UP000694050">
    <property type="component" value="Unassembled WGS sequence"/>
</dbReference>
<protein>
    <submittedName>
        <fullName evidence="1">Uncharacterized protein</fullName>
    </submittedName>
</protein>
<organism evidence="1 2">
    <name type="scientific">Fusarium oxysporum f. sp. rapae</name>
    <dbReference type="NCBI Taxonomy" id="485398"/>
    <lineage>
        <taxon>Eukaryota</taxon>
        <taxon>Fungi</taxon>
        <taxon>Dikarya</taxon>
        <taxon>Ascomycota</taxon>
        <taxon>Pezizomycotina</taxon>
        <taxon>Sordariomycetes</taxon>
        <taxon>Hypocreomycetidae</taxon>
        <taxon>Hypocreales</taxon>
        <taxon>Nectriaceae</taxon>
        <taxon>Fusarium</taxon>
        <taxon>Fusarium oxysporum species complex</taxon>
    </lineage>
</organism>
<dbReference type="AlphaFoldDB" id="A0A8J5PJE6"/>
<name>A0A8J5PJE6_FUSOX</name>
<evidence type="ECO:0000313" key="1">
    <source>
        <dbReference type="EMBL" id="KAG7420197.1"/>
    </source>
</evidence>
<reference evidence="1" key="1">
    <citation type="submission" date="2021-04" db="EMBL/GenBank/DDBJ databases">
        <title>First draft genome resource for Brassicaceae pathogens Fusarium oxysporum f. sp. raphani and Fusarium oxysporum f. sp. rapae.</title>
        <authorList>
            <person name="Asai S."/>
        </authorList>
    </citation>
    <scope>NUCLEOTIDE SEQUENCE</scope>
    <source>
        <strain evidence="1">Tf1208</strain>
    </source>
</reference>
<sequence>MLIVSPVENWLEISNLYWFISLTEYFVHIEFLPSPPYPSPPPLPLGQIPFRANHVSERKKLSPKKDSQSYRLFEVADKTASRSSPEYPFFHIEHAIGFRHSSGSIILLPTRRGHKSIHSIH</sequence>
<proteinExistence type="predicted"/>
<evidence type="ECO:0000313" key="2">
    <source>
        <dbReference type="Proteomes" id="UP000694050"/>
    </source>
</evidence>
<dbReference type="EMBL" id="JAELUQ010000002">
    <property type="protein sequence ID" value="KAG7420197.1"/>
    <property type="molecule type" value="Genomic_DNA"/>
</dbReference>
<gene>
    <name evidence="1" type="ORF">Forpe1208_v002824</name>
</gene>